<dbReference type="AlphaFoldDB" id="A0A0A8ZVW7"/>
<protein>
    <submittedName>
        <fullName evidence="1">Uncharacterized protein</fullName>
    </submittedName>
</protein>
<proteinExistence type="predicted"/>
<evidence type="ECO:0000313" key="1">
    <source>
        <dbReference type="EMBL" id="JAD42981.1"/>
    </source>
</evidence>
<reference evidence="1" key="1">
    <citation type="submission" date="2014-09" db="EMBL/GenBank/DDBJ databases">
        <authorList>
            <person name="Magalhaes I.L.F."/>
            <person name="Oliveira U."/>
            <person name="Santos F.R."/>
            <person name="Vidigal T.H.D.A."/>
            <person name="Brescovit A.D."/>
            <person name="Santos A.J."/>
        </authorList>
    </citation>
    <scope>NUCLEOTIDE SEQUENCE</scope>
    <source>
        <tissue evidence="1">Shoot tissue taken approximately 20 cm above the soil surface</tissue>
    </source>
</reference>
<sequence length="21" mass="2290">MVMEIIVSAKAQGIFLAIAQR</sequence>
<reference evidence="1" key="2">
    <citation type="journal article" date="2015" name="Data Brief">
        <title>Shoot transcriptome of the giant reed, Arundo donax.</title>
        <authorList>
            <person name="Barrero R.A."/>
            <person name="Guerrero F.D."/>
            <person name="Moolhuijzen P."/>
            <person name="Goolsby J.A."/>
            <person name="Tidwell J."/>
            <person name="Bellgard S.E."/>
            <person name="Bellgard M.I."/>
        </authorList>
    </citation>
    <scope>NUCLEOTIDE SEQUENCE</scope>
    <source>
        <tissue evidence="1">Shoot tissue taken approximately 20 cm above the soil surface</tissue>
    </source>
</reference>
<accession>A0A0A8ZVW7</accession>
<name>A0A0A8ZVW7_ARUDO</name>
<organism evidence="1">
    <name type="scientific">Arundo donax</name>
    <name type="common">Giant reed</name>
    <name type="synonym">Donax arundinaceus</name>
    <dbReference type="NCBI Taxonomy" id="35708"/>
    <lineage>
        <taxon>Eukaryota</taxon>
        <taxon>Viridiplantae</taxon>
        <taxon>Streptophyta</taxon>
        <taxon>Embryophyta</taxon>
        <taxon>Tracheophyta</taxon>
        <taxon>Spermatophyta</taxon>
        <taxon>Magnoliopsida</taxon>
        <taxon>Liliopsida</taxon>
        <taxon>Poales</taxon>
        <taxon>Poaceae</taxon>
        <taxon>PACMAD clade</taxon>
        <taxon>Arundinoideae</taxon>
        <taxon>Arundineae</taxon>
        <taxon>Arundo</taxon>
    </lineage>
</organism>
<dbReference type="EMBL" id="GBRH01254914">
    <property type="protein sequence ID" value="JAD42981.1"/>
    <property type="molecule type" value="Transcribed_RNA"/>
</dbReference>